<evidence type="ECO:0000313" key="12">
    <source>
        <dbReference type="Proteomes" id="UP000199048"/>
    </source>
</evidence>
<dbReference type="PROSITE" id="PS50928">
    <property type="entry name" value="ABC_TM1"/>
    <property type="match status" value="1"/>
</dbReference>
<feature type="transmembrane region" description="Helical" evidence="9">
    <location>
        <begin position="131"/>
        <end position="153"/>
    </location>
</feature>
<dbReference type="EMBL" id="FOTK01000003">
    <property type="protein sequence ID" value="SFL32857.1"/>
    <property type="molecule type" value="Genomic_DNA"/>
</dbReference>
<evidence type="ECO:0000256" key="6">
    <source>
        <dbReference type="ARBA" id="ARBA00022989"/>
    </source>
</evidence>
<evidence type="ECO:0000256" key="2">
    <source>
        <dbReference type="ARBA" id="ARBA00009306"/>
    </source>
</evidence>
<evidence type="ECO:0000256" key="9">
    <source>
        <dbReference type="RuleBase" id="RU363032"/>
    </source>
</evidence>
<dbReference type="GO" id="GO:0042918">
    <property type="term" value="P:alkanesulfonate transmembrane transport"/>
    <property type="evidence" value="ECO:0007669"/>
    <property type="project" value="UniProtKB-ARBA"/>
</dbReference>
<protein>
    <submittedName>
        <fullName evidence="11">Taurine transport system permease protein</fullName>
    </submittedName>
</protein>
<keyword evidence="7 9" id="KW-0472">Membrane</keyword>
<dbReference type="AlphaFoldDB" id="A0A1I4GU25"/>
<evidence type="ECO:0000313" key="11">
    <source>
        <dbReference type="EMBL" id="SFL32857.1"/>
    </source>
</evidence>
<dbReference type="FunFam" id="1.10.3720.10:FF:000003">
    <property type="entry name" value="Aliphatic sulfonate ABC transporter permease"/>
    <property type="match status" value="1"/>
</dbReference>
<dbReference type="SUPFAM" id="SSF161098">
    <property type="entry name" value="MetI-like"/>
    <property type="match status" value="1"/>
</dbReference>
<keyword evidence="12" id="KW-1185">Reference proteome</keyword>
<evidence type="ECO:0000256" key="8">
    <source>
        <dbReference type="ARBA" id="ARBA00056719"/>
    </source>
</evidence>
<dbReference type="InterPro" id="IPR000515">
    <property type="entry name" value="MetI-like"/>
</dbReference>
<keyword evidence="5 9" id="KW-0812">Transmembrane</keyword>
<dbReference type="Proteomes" id="UP000199048">
    <property type="component" value="Unassembled WGS sequence"/>
</dbReference>
<keyword evidence="4" id="KW-1003">Cell membrane</keyword>
<organism evidence="11 12">
    <name type="scientific">Methylobacterium pseudosasicola</name>
    <dbReference type="NCBI Taxonomy" id="582667"/>
    <lineage>
        <taxon>Bacteria</taxon>
        <taxon>Pseudomonadati</taxon>
        <taxon>Pseudomonadota</taxon>
        <taxon>Alphaproteobacteria</taxon>
        <taxon>Hyphomicrobiales</taxon>
        <taxon>Methylobacteriaceae</taxon>
        <taxon>Methylobacterium</taxon>
    </lineage>
</organism>
<feature type="transmembrane region" description="Helical" evidence="9">
    <location>
        <begin position="106"/>
        <end position="125"/>
    </location>
</feature>
<evidence type="ECO:0000256" key="4">
    <source>
        <dbReference type="ARBA" id="ARBA00022475"/>
    </source>
</evidence>
<evidence type="ECO:0000256" key="3">
    <source>
        <dbReference type="ARBA" id="ARBA00022448"/>
    </source>
</evidence>
<keyword evidence="3 9" id="KW-0813">Transport</keyword>
<dbReference type="PANTHER" id="PTHR30151:SF25">
    <property type="entry name" value="TAURINE TRANSPORT SYSTEM PERMEASE PROTEIN TAUC"/>
    <property type="match status" value="1"/>
</dbReference>
<reference evidence="12" key="1">
    <citation type="submission" date="2016-10" db="EMBL/GenBank/DDBJ databases">
        <authorList>
            <person name="Varghese N."/>
            <person name="Submissions S."/>
        </authorList>
    </citation>
    <scope>NUCLEOTIDE SEQUENCE [LARGE SCALE GENOMIC DNA]</scope>
    <source>
        <strain evidence="12">BL36</strain>
    </source>
</reference>
<sequence length="259" mass="27663">MSRLSLPHRALLGAVSVLLMLLVWEAASRLSLVDALLVPPPSEIFATAADLMRDGYRQTPLWDHVLLSLARSLAGFGAAIVIGIPLGIAMGMAPVFGALIDPFVQFLRPLPKLALIPLVVLWFGIGETSKILLIYLSTVLTIVVGAAAAVSQVRRQQLRAARALGARGFTMFRFVILPAILPDLFVTVRLAFGIGWTTLIAAEMIASEAGLGWMVVNAGAYLRTDVVMLGIVLLGATGYALDLALVGLQRWATPWAGRS</sequence>
<comment type="function">
    <text evidence="8">Probably part of an ABC transporter complex. Probably responsible for the translocation of the substrate across the membrane.</text>
</comment>
<feature type="transmembrane region" description="Helical" evidence="9">
    <location>
        <begin position="226"/>
        <end position="248"/>
    </location>
</feature>
<dbReference type="Gene3D" id="1.10.3720.10">
    <property type="entry name" value="MetI-like"/>
    <property type="match status" value="1"/>
</dbReference>
<evidence type="ECO:0000256" key="5">
    <source>
        <dbReference type="ARBA" id="ARBA00022692"/>
    </source>
</evidence>
<gene>
    <name evidence="11" type="ORF">SAMN05192568_1003205</name>
</gene>
<comment type="subcellular location">
    <subcellularLocation>
        <location evidence="1 9">Cell membrane</location>
        <topology evidence="1 9">Multi-pass membrane protein</topology>
    </subcellularLocation>
</comment>
<dbReference type="PANTHER" id="PTHR30151">
    <property type="entry name" value="ALKANE SULFONATE ABC TRANSPORTER-RELATED, MEMBRANE SUBUNIT"/>
    <property type="match status" value="1"/>
</dbReference>
<evidence type="ECO:0000256" key="1">
    <source>
        <dbReference type="ARBA" id="ARBA00004651"/>
    </source>
</evidence>
<dbReference type="GO" id="GO:0010438">
    <property type="term" value="P:cellular response to sulfur starvation"/>
    <property type="evidence" value="ECO:0007669"/>
    <property type="project" value="TreeGrafter"/>
</dbReference>
<evidence type="ECO:0000259" key="10">
    <source>
        <dbReference type="PROSITE" id="PS50928"/>
    </source>
</evidence>
<dbReference type="InterPro" id="IPR035906">
    <property type="entry name" value="MetI-like_sf"/>
</dbReference>
<dbReference type="STRING" id="582667.SAMN05192568_1003205"/>
<dbReference type="Pfam" id="PF00528">
    <property type="entry name" value="BPD_transp_1"/>
    <property type="match status" value="1"/>
</dbReference>
<feature type="domain" description="ABC transmembrane type-1" evidence="10">
    <location>
        <begin position="65"/>
        <end position="245"/>
    </location>
</feature>
<dbReference type="CDD" id="cd06261">
    <property type="entry name" value="TM_PBP2"/>
    <property type="match status" value="1"/>
</dbReference>
<feature type="transmembrane region" description="Helical" evidence="9">
    <location>
        <begin position="174"/>
        <end position="206"/>
    </location>
</feature>
<feature type="transmembrane region" description="Helical" evidence="9">
    <location>
        <begin position="73"/>
        <end position="99"/>
    </location>
</feature>
<dbReference type="RefSeq" id="WP_208611981.1">
    <property type="nucleotide sequence ID" value="NZ_FOTK01000003.1"/>
</dbReference>
<dbReference type="GO" id="GO:0005886">
    <property type="term" value="C:plasma membrane"/>
    <property type="evidence" value="ECO:0007669"/>
    <property type="project" value="UniProtKB-SubCell"/>
</dbReference>
<accession>A0A1I4GU25</accession>
<proteinExistence type="inferred from homology"/>
<evidence type="ECO:0000256" key="7">
    <source>
        <dbReference type="ARBA" id="ARBA00023136"/>
    </source>
</evidence>
<comment type="similarity">
    <text evidence="2 9">Belongs to the binding-protein-dependent transport system permease family.</text>
</comment>
<name>A0A1I4GU25_9HYPH</name>
<keyword evidence="6 9" id="KW-1133">Transmembrane helix</keyword>